<organism evidence="1 2">
    <name type="scientific">Caulobacter phage CcrSC</name>
    <dbReference type="NCBI Taxonomy" id="2283272"/>
    <lineage>
        <taxon>Viruses</taxon>
        <taxon>Duplodnaviria</taxon>
        <taxon>Heunggongvirae</taxon>
        <taxon>Uroviricota</taxon>
        <taxon>Caudoviricetes</taxon>
        <taxon>Jeanschmidtviridae</taxon>
        <taxon>Bertelyvirus</taxon>
        <taxon>Bertelyvirus SC</taxon>
    </lineage>
</organism>
<proteinExistence type="predicted"/>
<keyword evidence="2" id="KW-1185">Reference proteome</keyword>
<gene>
    <name evidence="1" type="ORF">CcrSC_gp085</name>
</gene>
<sequence length="93" mass="11137">MIALQPSYVHDRPIFLDPTTIRRMQRPSTTQIWVEGYDECIQVQETPEQVAALASAWSNRWEFEKHLGVHATYVDFRDQRVTYHYLEKNFHDQ</sequence>
<reference evidence="1" key="1">
    <citation type="submission" date="2018-07" db="EMBL/GenBank/DDBJ databases">
        <authorList>
            <person name="Wilson K.M."/>
            <person name="Ely B."/>
        </authorList>
    </citation>
    <scope>NUCLEOTIDE SEQUENCE</scope>
</reference>
<dbReference type="Proteomes" id="UP000259683">
    <property type="component" value="Segment"/>
</dbReference>
<accession>A0A385EFT6</accession>
<evidence type="ECO:0000313" key="1">
    <source>
        <dbReference type="EMBL" id="AXQ69667.1"/>
    </source>
</evidence>
<protein>
    <submittedName>
        <fullName evidence="1">Uncharacterized protein</fullName>
    </submittedName>
</protein>
<name>A0A385EFT6_9CAUD</name>
<reference evidence="1" key="2">
    <citation type="submission" date="2021-07" db="EMBL/GenBank/DDBJ databases">
        <title>Giant CbK-like Caulobacter bacteriophages have genetically divergent genomes.</title>
        <authorList>
            <person name="Wilson K."/>
            <person name="Ely B."/>
        </authorList>
    </citation>
    <scope>NUCLEOTIDE SEQUENCE</scope>
</reference>
<dbReference type="EMBL" id="MH588547">
    <property type="protein sequence ID" value="AXQ69667.1"/>
    <property type="molecule type" value="Genomic_DNA"/>
</dbReference>
<evidence type="ECO:0000313" key="2">
    <source>
        <dbReference type="Proteomes" id="UP000259683"/>
    </source>
</evidence>